<protein>
    <submittedName>
        <fullName evidence="2">FeS assembly protein SufD</fullName>
    </submittedName>
</protein>
<dbReference type="Proteomes" id="UP000000214">
    <property type="component" value="Chromosome"/>
</dbReference>
<dbReference type="PATRIC" id="fig|1171373.8.peg.2228"/>
<gene>
    <name evidence="2" type="primary">sufD</name>
    <name evidence="2" type="ordered locus">PACID_22500</name>
</gene>
<evidence type="ECO:0000313" key="2">
    <source>
        <dbReference type="EMBL" id="AFV90034.1"/>
    </source>
</evidence>
<dbReference type="AlphaFoldDB" id="K7RPU0"/>
<organism evidence="2 3">
    <name type="scientific">Acidipropionibacterium acidipropionici (strain ATCC 4875 / DSM 20272 / JCM 6432 / NBRC 12425 / NCIMB 8070 / 4)</name>
    <name type="common">Propionibacterium acidipropionici</name>
    <dbReference type="NCBI Taxonomy" id="1171373"/>
    <lineage>
        <taxon>Bacteria</taxon>
        <taxon>Bacillati</taxon>
        <taxon>Actinomycetota</taxon>
        <taxon>Actinomycetes</taxon>
        <taxon>Propionibacteriales</taxon>
        <taxon>Propionibacteriaceae</taxon>
        <taxon>Acidipropionibacterium</taxon>
    </lineage>
</organism>
<dbReference type="EMBL" id="CP003493">
    <property type="protein sequence ID" value="AFV90034.1"/>
    <property type="molecule type" value="Genomic_DNA"/>
</dbReference>
<dbReference type="GO" id="GO:0016226">
    <property type="term" value="P:iron-sulfur cluster assembly"/>
    <property type="evidence" value="ECO:0007669"/>
    <property type="project" value="InterPro"/>
</dbReference>
<evidence type="ECO:0000313" key="3">
    <source>
        <dbReference type="Proteomes" id="UP000000214"/>
    </source>
</evidence>
<dbReference type="InterPro" id="IPR037284">
    <property type="entry name" value="SUF_FeS_clus_asmbl_SufBD_sf"/>
</dbReference>
<dbReference type="PANTHER" id="PTHR43575:SF1">
    <property type="entry name" value="PROTEIN ABCI7, CHLOROPLASTIC"/>
    <property type="match status" value="1"/>
</dbReference>
<feature type="domain" description="SUF system FeS cluster assembly SufBD core" evidence="1">
    <location>
        <begin position="155"/>
        <end position="380"/>
    </location>
</feature>
<reference evidence="2 3" key="1">
    <citation type="journal article" date="2012" name="BMC Genomics">
        <title>The genome sequence of Propionibacterium acidipropionici provides insights into its biotechnological and industrial potential.</title>
        <authorList>
            <person name="Parizzi L.P."/>
            <person name="Grassi M.C."/>
            <person name="Llerena L.A."/>
            <person name="Carazzolle M.F."/>
            <person name="Queiroz V.L."/>
            <person name="Lunardi I."/>
            <person name="Zeidler A.F."/>
            <person name="Teixeira P.J."/>
            <person name="Mieczkowski P."/>
            <person name="Rincones J."/>
            <person name="Pereira G.A."/>
        </authorList>
    </citation>
    <scope>NUCLEOTIDE SEQUENCE [LARGE SCALE GENOMIC DNA]</scope>
    <source>
        <strain evidence="3">ATCC 4875 / DSM 20272 / JCM 6432 / NBRC 12425 / NCIMB 8070</strain>
    </source>
</reference>
<evidence type="ECO:0000259" key="1">
    <source>
        <dbReference type="Pfam" id="PF01458"/>
    </source>
</evidence>
<dbReference type="STRING" id="1171373.PACID_22500"/>
<dbReference type="InterPro" id="IPR055346">
    <property type="entry name" value="Fe-S_cluster_assembly_SufBD"/>
</dbReference>
<dbReference type="KEGG" id="pbo:PACID_22500"/>
<dbReference type="Pfam" id="PF01458">
    <property type="entry name" value="SUFBD_core"/>
    <property type="match status" value="1"/>
</dbReference>
<proteinExistence type="predicted"/>
<dbReference type="PANTHER" id="PTHR43575">
    <property type="entry name" value="PROTEIN ABCI7, CHLOROPLASTIC"/>
    <property type="match status" value="1"/>
</dbReference>
<sequence>MRSAETPITTSPTILKKESTALSAPVQAPEKGHNVTIEGDVESHLHPMPSWDVADHPMPTGREEIWRFTPVKQFRPLLSEGSTKAVVEWAVRAPEQVTVTELPGDVMRGLAEIPQDRLSAIAAANDTHPSRRIDIPAEAELDAPVDIDLTGTGVEESAFQNVVVAIGAFARATIVVRYKGSANLGENWTFRIGDGAEVTIVFLHEWADDAVHGAQIAFELGRDTTVRTAQATFGGKAVRISQAASYQGPGADLNQLGVYFADAGQHIEHRLFVDHNAPRTNSRVDFRGCLQGQDAHSVWIGDVLIRPVAEGIDTYESNKNLVLTEGCRADAVPNLEIQTGNIRGAGHSASTGRFDAEQLFYLQSRGIEEEEARRLVVHGFFTDIVRRIGVEEISTELMHLIEDELRETLGAKTELPEN</sequence>
<dbReference type="SUPFAM" id="SSF101960">
    <property type="entry name" value="Stabilizer of iron transporter SufD"/>
    <property type="match status" value="1"/>
</dbReference>
<dbReference type="eggNOG" id="COG0719">
    <property type="taxonomic scope" value="Bacteria"/>
</dbReference>
<accession>K7RPU0</accession>
<dbReference type="InterPro" id="IPR000825">
    <property type="entry name" value="SUF_FeS_clus_asmbl_SufBD_core"/>
</dbReference>
<name>K7RPU0_ACIA4</name>
<dbReference type="HOGENOM" id="CLU_026231_6_0_11"/>